<dbReference type="RefSeq" id="WP_101394405.1">
    <property type="nucleotide sequence ID" value="NZ_PJNE01000001.1"/>
</dbReference>
<organism evidence="1 2">
    <name type="scientific">Phycicoccus duodecadis</name>
    <dbReference type="NCBI Taxonomy" id="173053"/>
    <lineage>
        <taxon>Bacteria</taxon>
        <taxon>Bacillati</taxon>
        <taxon>Actinomycetota</taxon>
        <taxon>Actinomycetes</taxon>
        <taxon>Micrococcales</taxon>
        <taxon>Intrasporangiaceae</taxon>
        <taxon>Phycicoccus</taxon>
    </lineage>
</organism>
<dbReference type="EMBL" id="PJNE01000001">
    <property type="protein sequence ID" value="PKW25720.1"/>
    <property type="molecule type" value="Genomic_DNA"/>
</dbReference>
<dbReference type="Proteomes" id="UP000233781">
    <property type="component" value="Unassembled WGS sequence"/>
</dbReference>
<keyword evidence="2" id="KW-1185">Reference proteome</keyword>
<comment type="caution">
    <text evidence="1">The sequence shown here is derived from an EMBL/GenBank/DDBJ whole genome shotgun (WGS) entry which is preliminary data.</text>
</comment>
<accession>A0A2N3YFX3</accession>
<evidence type="ECO:0000313" key="2">
    <source>
        <dbReference type="Proteomes" id="UP000233781"/>
    </source>
</evidence>
<sequence>MDVVVEAARALQRVPCEFRLDGPGDHLWLATDPVSPADITAADLLVIVTAGHRLTARQVQAVLEPGTDRRLVLAALRVPLLDVDQDLVVAGSDTIAAMETFHHAVRVLLGTTGGEVDVAVTSEVSSALGARKRPDLFVRCGPGLLRALGLPCRRGAPVAVWKAVQSCLRDDGVRSQLDRLADRLAAAGDPGWTTRRLALLDRVLEEYGARRGSVGLPRYGPQS</sequence>
<dbReference type="AlphaFoldDB" id="A0A2N3YFX3"/>
<protein>
    <submittedName>
        <fullName evidence="1">Uncharacterized protein</fullName>
    </submittedName>
</protein>
<evidence type="ECO:0000313" key="1">
    <source>
        <dbReference type="EMBL" id="PKW25720.1"/>
    </source>
</evidence>
<gene>
    <name evidence="1" type="ORF">ATL31_0519</name>
</gene>
<name>A0A2N3YFX3_9MICO</name>
<proteinExistence type="predicted"/>
<reference evidence="1 2" key="1">
    <citation type="submission" date="2017-12" db="EMBL/GenBank/DDBJ databases">
        <title>Sequencing the genomes of 1000 Actinobacteria strains.</title>
        <authorList>
            <person name="Klenk H.-P."/>
        </authorList>
    </citation>
    <scope>NUCLEOTIDE SEQUENCE [LARGE SCALE GENOMIC DNA]</scope>
    <source>
        <strain evidence="1 2">DSM 12806</strain>
    </source>
</reference>